<dbReference type="GO" id="GO:0016787">
    <property type="term" value="F:hydrolase activity"/>
    <property type="evidence" value="ECO:0007669"/>
    <property type="project" value="UniProtKB-KW"/>
</dbReference>
<proteinExistence type="predicted"/>
<name>A0A2S0MLI0_9RHOB</name>
<dbReference type="Gene3D" id="3.40.50.1820">
    <property type="entry name" value="alpha/beta hydrolase"/>
    <property type="match status" value="1"/>
</dbReference>
<dbReference type="EMBL" id="CP027665">
    <property type="protein sequence ID" value="AVO36734.1"/>
    <property type="molecule type" value="Genomic_DNA"/>
</dbReference>
<dbReference type="RefSeq" id="WP_106471049.1">
    <property type="nucleotide sequence ID" value="NZ_CP027665.1"/>
</dbReference>
<evidence type="ECO:0000313" key="3">
    <source>
        <dbReference type="Proteomes" id="UP000237655"/>
    </source>
</evidence>
<reference evidence="3" key="1">
    <citation type="submission" date="2018-03" db="EMBL/GenBank/DDBJ databases">
        <title>Genomic analysis of the strain SH-1 isolated from shrimp intestine.</title>
        <authorList>
            <person name="Kim Y.-S."/>
            <person name="Kim S.-E."/>
            <person name="Kim K.-H."/>
        </authorList>
    </citation>
    <scope>NUCLEOTIDE SEQUENCE [LARGE SCALE GENOMIC DNA]</scope>
    <source>
        <strain evidence="3">SH-1</strain>
    </source>
</reference>
<dbReference type="InterPro" id="IPR050266">
    <property type="entry name" value="AB_hydrolase_sf"/>
</dbReference>
<dbReference type="Pfam" id="PF00561">
    <property type="entry name" value="Abhydrolase_1"/>
    <property type="match status" value="1"/>
</dbReference>
<dbReference type="InterPro" id="IPR029058">
    <property type="entry name" value="AB_hydrolase_fold"/>
</dbReference>
<organism evidence="2 3">
    <name type="scientific">Pukyongiella litopenaei</name>
    <dbReference type="NCBI Taxonomy" id="2605946"/>
    <lineage>
        <taxon>Bacteria</taxon>
        <taxon>Pseudomonadati</taxon>
        <taxon>Pseudomonadota</taxon>
        <taxon>Alphaproteobacteria</taxon>
        <taxon>Rhodobacterales</taxon>
        <taxon>Paracoccaceae</taxon>
        <taxon>Pukyongiella</taxon>
    </lineage>
</organism>
<dbReference type="InterPro" id="IPR000073">
    <property type="entry name" value="AB_hydrolase_1"/>
</dbReference>
<dbReference type="Proteomes" id="UP000237655">
    <property type="component" value="Chromosome"/>
</dbReference>
<protein>
    <submittedName>
        <fullName evidence="2">Alpha/beta hydrolase</fullName>
    </submittedName>
</protein>
<accession>A0A2S0MLI0</accession>
<dbReference type="AlphaFoldDB" id="A0A2S0MLI0"/>
<sequence length="271" mass="29128">MPSLNINGARIHYEDTGGDGDPVVFSHGLLFSGAMFEAQVAHFQDRFRCITFDHRGQGQSGVTEAGYDIETLTEDAAALIAALDAAPCHFVGLSMGGFVGMRLAALRPDLLKSLTLLETSAEPEDPQNAPKYRVLNIVARWVGLWAVTGRVMPIMFGRTFLADPDRAGERRRWSAAIAGNDRIGITRAVSGVIGRPGCVDLLGRIRLPVGIGVGDEDVATVPEKSERLHRDIDASELVLFSGAGHSASIETPDQVNELIERTIRRAGTPTG</sequence>
<keyword evidence="3" id="KW-1185">Reference proteome</keyword>
<evidence type="ECO:0000313" key="2">
    <source>
        <dbReference type="EMBL" id="AVO36734.1"/>
    </source>
</evidence>
<dbReference type="KEGG" id="thas:C6Y53_02855"/>
<evidence type="ECO:0000259" key="1">
    <source>
        <dbReference type="Pfam" id="PF00561"/>
    </source>
</evidence>
<dbReference type="PANTHER" id="PTHR43798:SF29">
    <property type="entry name" value="AB HYDROLASE-1 DOMAIN-CONTAINING PROTEIN"/>
    <property type="match status" value="1"/>
</dbReference>
<keyword evidence="2" id="KW-0378">Hydrolase</keyword>
<dbReference type="PANTHER" id="PTHR43798">
    <property type="entry name" value="MONOACYLGLYCEROL LIPASE"/>
    <property type="match status" value="1"/>
</dbReference>
<dbReference type="SUPFAM" id="SSF53474">
    <property type="entry name" value="alpha/beta-Hydrolases"/>
    <property type="match status" value="1"/>
</dbReference>
<feature type="domain" description="AB hydrolase-1" evidence="1">
    <location>
        <begin position="22"/>
        <end position="129"/>
    </location>
</feature>
<gene>
    <name evidence="2" type="ORF">C6Y53_02855</name>
</gene>